<gene>
    <name evidence="8" type="ORF">ACFQ1Q_02035</name>
</gene>
<dbReference type="CDD" id="cd19410">
    <property type="entry name" value="HK9-like_sensor"/>
    <property type="match status" value="1"/>
</dbReference>
<keyword evidence="6" id="KW-0812">Transmembrane</keyword>
<keyword evidence="3" id="KW-0597">Phosphoprotein</keyword>
<dbReference type="Gene3D" id="3.30.450.20">
    <property type="entry name" value="PAS domain"/>
    <property type="match status" value="1"/>
</dbReference>
<dbReference type="SUPFAM" id="SSF55785">
    <property type="entry name" value="PYP-like sensor domain (PAS domain)"/>
    <property type="match status" value="1"/>
</dbReference>
<dbReference type="PRINTS" id="PR00344">
    <property type="entry name" value="BCTRLSENSOR"/>
</dbReference>
<comment type="catalytic activity">
    <reaction evidence="1">
        <text>ATP + protein L-histidine = ADP + protein N-phospho-L-histidine.</text>
        <dbReference type="EC" id="2.7.13.3"/>
    </reaction>
</comment>
<dbReference type="InterPro" id="IPR013655">
    <property type="entry name" value="PAS_fold_3"/>
</dbReference>
<keyword evidence="9" id="KW-1185">Reference proteome</keyword>
<dbReference type="EMBL" id="JBHTJL010000003">
    <property type="protein sequence ID" value="MFD1062011.1"/>
    <property type="molecule type" value="Genomic_DNA"/>
</dbReference>
<keyword evidence="6" id="KW-1133">Transmembrane helix</keyword>
<dbReference type="SUPFAM" id="SSF47384">
    <property type="entry name" value="Homodimeric domain of signal transducing histidine kinase"/>
    <property type="match status" value="1"/>
</dbReference>
<feature type="transmembrane region" description="Helical" evidence="6">
    <location>
        <begin position="188"/>
        <end position="205"/>
    </location>
</feature>
<dbReference type="Gene3D" id="1.10.287.130">
    <property type="match status" value="1"/>
</dbReference>
<keyword evidence="5" id="KW-0418">Kinase</keyword>
<evidence type="ECO:0000256" key="4">
    <source>
        <dbReference type="ARBA" id="ARBA00022679"/>
    </source>
</evidence>
<dbReference type="CDD" id="cd00130">
    <property type="entry name" value="PAS"/>
    <property type="match status" value="1"/>
</dbReference>
<dbReference type="InterPro" id="IPR052162">
    <property type="entry name" value="Sensor_kinase/Photoreceptor"/>
</dbReference>
<organism evidence="8 9">
    <name type="scientific">Winogradskyella litorisediminis</name>
    <dbReference type="NCBI Taxonomy" id="1156618"/>
    <lineage>
        <taxon>Bacteria</taxon>
        <taxon>Pseudomonadati</taxon>
        <taxon>Bacteroidota</taxon>
        <taxon>Flavobacteriia</taxon>
        <taxon>Flavobacteriales</taxon>
        <taxon>Flavobacteriaceae</taxon>
        <taxon>Winogradskyella</taxon>
    </lineage>
</organism>
<keyword evidence="6" id="KW-0472">Membrane</keyword>
<dbReference type="RefSeq" id="WP_386127461.1">
    <property type="nucleotide sequence ID" value="NZ_JBHTJL010000003.1"/>
</dbReference>
<sequence length="594" mass="69131">MPVRRVLKSELFIKITFFVSLFFIVVIAGIGYRHISNLSKSSNLMMHTYSVNIELEQILSYLKDAETGQRGFITTKDSIYLRPFISGRDNINNSFAQLRVFTQNDSIQYNNLISLKKIIDKRFINFELENQIAFDYGTNSQIFKKVFLEGKNIMDEIRNQLQMMISLENKKLRIEENKNREFLKNTPLVLYGLVFITLLVIYFSYSRIIKNLEGVRLKNKELEIFKKATIQSEKVNNVGSWRWNIDSNKFQFSENLFRLLGEKPYSFEQTVEAFNQFVHPDDVEKLNEHVEAMMEMKELPFIYFRIIQKDGTVRHLKSFGKSIINIDGSKQLLGTTTDITDEIANMHLLEKRNKELLTNNKELQAFNYVASHDLQEPLRKIQTFLSRLEEKESNNLSASGKKYIERITNAAKRMRQLIDDLLQYSRTNKSDEVLENTDLNKLLDITKENLAELIASNEAVIVSDKLPTAEVIPFQIQQLFSNLISNSIKYKSTQRQPRITITYEFIEALNEYEDTLDDSNNFHEIIFSDNGIGFEPEYAEQIFVLFNRLHNRDDYSGTGIGLSICKKIMDNHNGKIYAEGFPDEGARFTIHLPA</sequence>
<comment type="caution">
    <text evidence="8">The sequence shown here is derived from an EMBL/GenBank/DDBJ whole genome shotgun (WGS) entry which is preliminary data.</text>
</comment>
<name>A0ABW3N398_9FLAO</name>
<dbReference type="InterPro" id="IPR035965">
    <property type="entry name" value="PAS-like_dom_sf"/>
</dbReference>
<dbReference type="InterPro" id="IPR003594">
    <property type="entry name" value="HATPase_dom"/>
</dbReference>
<dbReference type="InterPro" id="IPR003661">
    <property type="entry name" value="HisK_dim/P_dom"/>
</dbReference>
<dbReference type="SMART" id="SM00388">
    <property type="entry name" value="HisKA"/>
    <property type="match status" value="1"/>
</dbReference>
<evidence type="ECO:0000259" key="7">
    <source>
        <dbReference type="PROSITE" id="PS50109"/>
    </source>
</evidence>
<dbReference type="Pfam" id="PF08447">
    <property type="entry name" value="PAS_3"/>
    <property type="match status" value="1"/>
</dbReference>
<accession>A0ABW3N398</accession>
<dbReference type="Proteomes" id="UP001597013">
    <property type="component" value="Unassembled WGS sequence"/>
</dbReference>
<dbReference type="PANTHER" id="PTHR43304:SF1">
    <property type="entry name" value="PAC DOMAIN-CONTAINING PROTEIN"/>
    <property type="match status" value="1"/>
</dbReference>
<evidence type="ECO:0000313" key="8">
    <source>
        <dbReference type="EMBL" id="MFD1062011.1"/>
    </source>
</evidence>
<protein>
    <recommendedName>
        <fullName evidence="2">histidine kinase</fullName>
        <ecNumber evidence="2">2.7.13.3</ecNumber>
    </recommendedName>
</protein>
<dbReference type="Gene3D" id="2.10.70.100">
    <property type="match status" value="1"/>
</dbReference>
<proteinExistence type="predicted"/>
<dbReference type="EC" id="2.7.13.3" evidence="2"/>
<dbReference type="SMART" id="SM00387">
    <property type="entry name" value="HATPase_c"/>
    <property type="match status" value="1"/>
</dbReference>
<dbReference type="InterPro" id="IPR036890">
    <property type="entry name" value="HATPase_C_sf"/>
</dbReference>
<evidence type="ECO:0000256" key="6">
    <source>
        <dbReference type="SAM" id="Phobius"/>
    </source>
</evidence>
<keyword evidence="4" id="KW-0808">Transferase</keyword>
<evidence type="ECO:0000256" key="5">
    <source>
        <dbReference type="ARBA" id="ARBA00022777"/>
    </source>
</evidence>
<dbReference type="InterPro" id="IPR005467">
    <property type="entry name" value="His_kinase_dom"/>
</dbReference>
<evidence type="ECO:0000256" key="1">
    <source>
        <dbReference type="ARBA" id="ARBA00000085"/>
    </source>
</evidence>
<reference evidence="9" key="1">
    <citation type="journal article" date="2019" name="Int. J. Syst. Evol. Microbiol.">
        <title>The Global Catalogue of Microorganisms (GCM) 10K type strain sequencing project: providing services to taxonomists for standard genome sequencing and annotation.</title>
        <authorList>
            <consortium name="The Broad Institute Genomics Platform"/>
            <consortium name="The Broad Institute Genome Sequencing Center for Infectious Disease"/>
            <person name="Wu L."/>
            <person name="Ma J."/>
        </authorList>
    </citation>
    <scope>NUCLEOTIDE SEQUENCE [LARGE SCALE GENOMIC DNA]</scope>
    <source>
        <strain evidence="9">CCUG 62215</strain>
    </source>
</reference>
<evidence type="ECO:0000313" key="9">
    <source>
        <dbReference type="Proteomes" id="UP001597013"/>
    </source>
</evidence>
<dbReference type="Pfam" id="PF05227">
    <property type="entry name" value="CHASE3"/>
    <property type="match status" value="1"/>
</dbReference>
<dbReference type="Gene3D" id="3.30.565.10">
    <property type="entry name" value="Histidine kinase-like ATPase, C-terminal domain"/>
    <property type="match status" value="1"/>
</dbReference>
<evidence type="ECO:0000256" key="2">
    <source>
        <dbReference type="ARBA" id="ARBA00012438"/>
    </source>
</evidence>
<dbReference type="CDD" id="cd00082">
    <property type="entry name" value="HisKA"/>
    <property type="match status" value="1"/>
</dbReference>
<feature type="domain" description="Histidine kinase" evidence="7">
    <location>
        <begin position="369"/>
        <end position="594"/>
    </location>
</feature>
<evidence type="ECO:0000256" key="3">
    <source>
        <dbReference type="ARBA" id="ARBA00022553"/>
    </source>
</evidence>
<dbReference type="PROSITE" id="PS50109">
    <property type="entry name" value="HIS_KIN"/>
    <property type="match status" value="1"/>
</dbReference>
<feature type="transmembrane region" description="Helical" evidence="6">
    <location>
        <begin position="12"/>
        <end position="32"/>
    </location>
</feature>
<dbReference type="PANTHER" id="PTHR43304">
    <property type="entry name" value="PHYTOCHROME-LIKE PROTEIN CPH1"/>
    <property type="match status" value="1"/>
</dbReference>
<dbReference type="Pfam" id="PF02518">
    <property type="entry name" value="HATPase_c"/>
    <property type="match status" value="1"/>
</dbReference>
<dbReference type="SUPFAM" id="SSF55874">
    <property type="entry name" value="ATPase domain of HSP90 chaperone/DNA topoisomerase II/histidine kinase"/>
    <property type="match status" value="1"/>
</dbReference>
<dbReference type="InterPro" id="IPR000014">
    <property type="entry name" value="PAS"/>
</dbReference>
<dbReference type="InterPro" id="IPR004358">
    <property type="entry name" value="Sig_transdc_His_kin-like_C"/>
</dbReference>
<dbReference type="InterPro" id="IPR007891">
    <property type="entry name" value="CHASE3"/>
</dbReference>
<dbReference type="InterPro" id="IPR036097">
    <property type="entry name" value="HisK_dim/P_sf"/>
</dbReference>
<dbReference type="Pfam" id="PF00512">
    <property type="entry name" value="HisKA"/>
    <property type="match status" value="1"/>
</dbReference>